<dbReference type="GO" id="GO:0016791">
    <property type="term" value="F:phosphatase activity"/>
    <property type="evidence" value="ECO:0000318"/>
    <property type="project" value="GO_Central"/>
</dbReference>
<dbReference type="InterPro" id="IPR050645">
    <property type="entry name" value="Histidine_acid_phosphatase"/>
</dbReference>
<reference evidence="3 4" key="1">
    <citation type="journal article" date="2004" name="Science">
        <title>The genome of the diatom Thalassiosira pseudonana: ecology, evolution, and metabolism.</title>
        <authorList>
            <person name="Armbrust E.V."/>
            <person name="Berges J.A."/>
            <person name="Bowler C."/>
            <person name="Green B.R."/>
            <person name="Martinez D."/>
            <person name="Putnam N.H."/>
            <person name="Zhou S."/>
            <person name="Allen A.E."/>
            <person name="Apt K.E."/>
            <person name="Bechner M."/>
            <person name="Brzezinski M.A."/>
            <person name="Chaal B.K."/>
            <person name="Chiovitti A."/>
            <person name="Davis A.K."/>
            <person name="Demarest M.S."/>
            <person name="Detter J.C."/>
            <person name="Glavina T."/>
            <person name="Goodstein D."/>
            <person name="Hadi M.Z."/>
            <person name="Hellsten U."/>
            <person name="Hildebrand M."/>
            <person name="Jenkins B.D."/>
            <person name="Jurka J."/>
            <person name="Kapitonov V.V."/>
            <person name="Kroger N."/>
            <person name="Lau W.W."/>
            <person name="Lane T.W."/>
            <person name="Larimer F.W."/>
            <person name="Lippmeier J.C."/>
            <person name="Lucas S."/>
            <person name="Medina M."/>
            <person name="Montsant A."/>
            <person name="Obornik M."/>
            <person name="Parker M.S."/>
            <person name="Palenik B."/>
            <person name="Pazour G.J."/>
            <person name="Richardson P.M."/>
            <person name="Rynearson T.A."/>
            <person name="Saito M.A."/>
            <person name="Schwartz D.C."/>
            <person name="Thamatrakoln K."/>
            <person name="Valentin K."/>
            <person name="Vardi A."/>
            <person name="Wilkerson F.P."/>
            <person name="Rokhsar D.S."/>
        </authorList>
    </citation>
    <scope>NUCLEOTIDE SEQUENCE [LARGE SCALE GENOMIC DNA]</scope>
    <source>
        <strain evidence="3 4">CCMP1335</strain>
    </source>
</reference>
<protein>
    <recommendedName>
        <fullName evidence="5">Acid phosphatase</fullName>
    </recommendedName>
</protein>
<dbReference type="PaxDb" id="35128-Thaps10810"/>
<gene>
    <name evidence="3" type="ORF">THAPS_10810</name>
</gene>
<dbReference type="eggNOG" id="KOG3720">
    <property type="taxonomic scope" value="Eukaryota"/>
</dbReference>
<dbReference type="AlphaFoldDB" id="B5YLK2"/>
<evidence type="ECO:0000256" key="2">
    <source>
        <dbReference type="ARBA" id="ARBA00022801"/>
    </source>
</evidence>
<dbReference type="Pfam" id="PF00328">
    <property type="entry name" value="His_Phos_2"/>
    <property type="match status" value="2"/>
</dbReference>
<dbReference type="Proteomes" id="UP000001449">
    <property type="component" value="Chromosome 18"/>
</dbReference>
<evidence type="ECO:0000313" key="4">
    <source>
        <dbReference type="Proteomes" id="UP000001449"/>
    </source>
</evidence>
<dbReference type="RefSeq" id="XP_002295375.1">
    <property type="nucleotide sequence ID" value="XM_002295339.1"/>
</dbReference>
<dbReference type="InParanoid" id="B5YLK2"/>
<organism evidence="3 4">
    <name type="scientific">Thalassiosira pseudonana</name>
    <name type="common">Marine diatom</name>
    <name type="synonym">Cyclotella nana</name>
    <dbReference type="NCBI Taxonomy" id="35128"/>
    <lineage>
        <taxon>Eukaryota</taxon>
        <taxon>Sar</taxon>
        <taxon>Stramenopiles</taxon>
        <taxon>Ochrophyta</taxon>
        <taxon>Bacillariophyta</taxon>
        <taxon>Coscinodiscophyceae</taxon>
        <taxon>Thalassiosirophycidae</taxon>
        <taxon>Thalassiosirales</taxon>
        <taxon>Thalassiosiraceae</taxon>
        <taxon>Thalassiosira</taxon>
    </lineage>
</organism>
<dbReference type="PANTHER" id="PTHR11567:SF110">
    <property type="entry name" value="2-PHOSPHOXYLOSE PHOSPHATASE 1"/>
    <property type="match status" value="1"/>
</dbReference>
<dbReference type="EMBL" id="CP001159">
    <property type="protein sequence ID" value="ACI64092.1"/>
    <property type="molecule type" value="Genomic_DNA"/>
</dbReference>
<dbReference type="HOGENOM" id="CLU_482789_0_0_1"/>
<dbReference type="InterPro" id="IPR029033">
    <property type="entry name" value="His_PPase_superfam"/>
</dbReference>
<dbReference type="STRING" id="35128.B5YLK2"/>
<evidence type="ECO:0008006" key="5">
    <source>
        <dbReference type="Google" id="ProtNLM"/>
    </source>
</evidence>
<evidence type="ECO:0000313" key="3">
    <source>
        <dbReference type="EMBL" id="ACI64092.1"/>
    </source>
</evidence>
<proteinExistence type="inferred from homology"/>
<keyword evidence="4" id="KW-1185">Reference proteome</keyword>
<dbReference type="OMA" id="WRFREWY"/>
<dbReference type="KEGG" id="tps:THAPS_10810"/>
<keyword evidence="2" id="KW-0378">Hydrolase</keyword>
<dbReference type="SUPFAM" id="SSF53254">
    <property type="entry name" value="Phosphoglycerate mutase-like"/>
    <property type="match status" value="1"/>
</dbReference>
<dbReference type="Gene3D" id="3.40.50.1240">
    <property type="entry name" value="Phosphoglycerate mutase-like"/>
    <property type="match status" value="1"/>
</dbReference>
<accession>B5YLK2</accession>
<dbReference type="PANTHER" id="PTHR11567">
    <property type="entry name" value="ACID PHOSPHATASE-RELATED"/>
    <property type="match status" value="1"/>
</dbReference>
<comment type="similarity">
    <text evidence="1">Belongs to the histidine acid phosphatase family.</text>
</comment>
<dbReference type="GeneID" id="7450948"/>
<dbReference type="InterPro" id="IPR000560">
    <property type="entry name" value="His_Pase_clade-2"/>
</dbReference>
<sequence length="565" mass="63323">MTPPRHLLPTKYLTNTGTISGVWIFHRHGDRAPNRYLGSPHHYEQESEHWYSRIPPRSASSGTGGNAFASLSQFYAPKIHDSQNGGLFLDTGREPFGFLSYLGMDQMRDVGGRFRRRYERFGHRVSGGKEDEGGEQYKFLQHWDVHAYSTNYLRTVMSVQCFLDGLIGTNKQTDDNSGRRAEKQIYAGGGLSRYYKDAGIQEQLAHLNKSTLTTVEDVQAGGCDGVKVEVRDKALDTLNAFDRRPKMMNDLVKNVIATEQFQRIDGNATSLANKLSEFLPGLRGAPQAFGGTPSGINWVHGSDFFVCRRAHSVPLLAFSDYEGKADEIESLSALSAMEIPVMSHLAWRFREWYRCHKLLAAVSCPPLKEMMGQMLDAASRKDDERRPFVLYSCHDVTLLSILYAIGADFLVAGEDCGGSEMQEEGKEIHSGMEMGLVDVDKSNATTPTKQSSWRWWPAYSSTIVFEMVRIEEEVGIERHVIRVILNGKAIRLIPRLSLDDERILKEQPLHSRQRFGETTGDKCQMLGLEDFAQLISVLEQAGEGSVSLLEEDTAEMSNRFGVEGG</sequence>
<name>B5YLK2_THAPS</name>
<reference evidence="3 4" key="2">
    <citation type="journal article" date="2008" name="Nature">
        <title>The Phaeodactylum genome reveals the evolutionary history of diatom genomes.</title>
        <authorList>
            <person name="Bowler C."/>
            <person name="Allen A.E."/>
            <person name="Badger J.H."/>
            <person name="Grimwood J."/>
            <person name="Jabbari K."/>
            <person name="Kuo A."/>
            <person name="Maheswari U."/>
            <person name="Martens C."/>
            <person name="Maumus F."/>
            <person name="Otillar R.P."/>
            <person name="Rayko E."/>
            <person name="Salamov A."/>
            <person name="Vandepoele K."/>
            <person name="Beszteri B."/>
            <person name="Gruber A."/>
            <person name="Heijde M."/>
            <person name="Katinka M."/>
            <person name="Mock T."/>
            <person name="Valentin K."/>
            <person name="Verret F."/>
            <person name="Berges J.A."/>
            <person name="Brownlee C."/>
            <person name="Cadoret J.P."/>
            <person name="Chiovitti A."/>
            <person name="Choi C.J."/>
            <person name="Coesel S."/>
            <person name="De Martino A."/>
            <person name="Detter J.C."/>
            <person name="Durkin C."/>
            <person name="Falciatore A."/>
            <person name="Fournet J."/>
            <person name="Haruta M."/>
            <person name="Huysman M.J."/>
            <person name="Jenkins B.D."/>
            <person name="Jiroutova K."/>
            <person name="Jorgensen R.E."/>
            <person name="Joubert Y."/>
            <person name="Kaplan A."/>
            <person name="Kroger N."/>
            <person name="Kroth P.G."/>
            <person name="La Roche J."/>
            <person name="Lindquist E."/>
            <person name="Lommer M."/>
            <person name="Martin-Jezequel V."/>
            <person name="Lopez P.J."/>
            <person name="Lucas S."/>
            <person name="Mangogna M."/>
            <person name="McGinnis K."/>
            <person name="Medlin L.K."/>
            <person name="Montsant A."/>
            <person name="Oudot-Le Secq M.P."/>
            <person name="Napoli C."/>
            <person name="Obornik M."/>
            <person name="Parker M.S."/>
            <person name="Petit J.L."/>
            <person name="Porcel B.M."/>
            <person name="Poulsen N."/>
            <person name="Robison M."/>
            <person name="Rychlewski L."/>
            <person name="Rynearson T.A."/>
            <person name="Schmutz J."/>
            <person name="Shapiro H."/>
            <person name="Siaut M."/>
            <person name="Stanley M."/>
            <person name="Sussman M.R."/>
            <person name="Taylor A.R."/>
            <person name="Vardi A."/>
            <person name="von Dassow P."/>
            <person name="Vyverman W."/>
            <person name="Willis A."/>
            <person name="Wyrwicz L.S."/>
            <person name="Rokhsar D.S."/>
            <person name="Weissenbach J."/>
            <person name="Armbrust E.V."/>
            <person name="Green B.R."/>
            <person name="Van de Peer Y."/>
            <person name="Grigoriev I.V."/>
        </authorList>
    </citation>
    <scope>NUCLEOTIDE SEQUENCE [LARGE SCALE GENOMIC DNA]</scope>
    <source>
        <strain evidence="3 4">CCMP1335</strain>
    </source>
</reference>
<evidence type="ECO:0000256" key="1">
    <source>
        <dbReference type="ARBA" id="ARBA00005375"/>
    </source>
</evidence>